<accession>A0ABR9WSK9</accession>
<organism evidence="1 2">
    <name type="scientific">Flavobacterium proteolyticum</name>
    <dbReference type="NCBI Taxonomy" id="2911683"/>
    <lineage>
        <taxon>Bacteria</taxon>
        <taxon>Pseudomonadati</taxon>
        <taxon>Bacteroidota</taxon>
        <taxon>Flavobacteriia</taxon>
        <taxon>Flavobacteriales</taxon>
        <taxon>Flavobacteriaceae</taxon>
        <taxon>Flavobacterium</taxon>
    </lineage>
</organism>
<gene>
    <name evidence="1" type="ORF">IM755_09310</name>
</gene>
<dbReference type="Proteomes" id="UP000656274">
    <property type="component" value="Unassembled WGS sequence"/>
</dbReference>
<dbReference type="EMBL" id="JADFTZ010000004">
    <property type="protein sequence ID" value="MBE9576903.1"/>
    <property type="molecule type" value="Genomic_DNA"/>
</dbReference>
<evidence type="ECO:0000313" key="1">
    <source>
        <dbReference type="EMBL" id="MBE9576903.1"/>
    </source>
</evidence>
<dbReference type="RefSeq" id="WP_194096113.1">
    <property type="nucleotide sequence ID" value="NZ_JADFTZ010000004.1"/>
</dbReference>
<name>A0ABR9WSK9_9FLAO</name>
<protein>
    <recommendedName>
        <fullName evidence="3">VCBS repeat-containing protein</fullName>
    </recommendedName>
</protein>
<keyword evidence="2" id="KW-1185">Reference proteome</keyword>
<evidence type="ECO:0000313" key="2">
    <source>
        <dbReference type="Proteomes" id="UP000656274"/>
    </source>
</evidence>
<evidence type="ECO:0008006" key="3">
    <source>
        <dbReference type="Google" id="ProtNLM"/>
    </source>
</evidence>
<dbReference type="PROSITE" id="PS51257">
    <property type="entry name" value="PROKAR_LIPOPROTEIN"/>
    <property type="match status" value="1"/>
</dbReference>
<reference evidence="1 2" key="1">
    <citation type="submission" date="2020-10" db="EMBL/GenBank/DDBJ databases">
        <title>The genome sequence of Flavobacterium aquaticum 1Y8A.</title>
        <authorList>
            <person name="Liu Y."/>
        </authorList>
    </citation>
    <scope>NUCLEOTIDE SEQUENCE [LARGE SCALE GENOMIC DNA]</scope>
    <source>
        <strain evidence="1 2">1Y8A</strain>
    </source>
</reference>
<proteinExistence type="predicted"/>
<sequence>MKFLIISFFFLLFSCKNEISNENDIDSKKIDENLKTQFKEIKSDTLIVNNLKFVIKQFKEENFDFSLIILNGKFDTIYKHNDFINEYKISDFNNDGFQDIVLDYITNVPGIVDVLLFDLPNGKFQIIEELGNYASPIKIKNSECYYSYERAGCADYNWESDLFYLSDYKCVKVGNISGKGCGYEKRNGIFISKIVNNEEVEINWIKRDTGYYEDKWEFIENYWTKNHLKFTK</sequence>
<comment type="caution">
    <text evidence="1">The sequence shown here is derived from an EMBL/GenBank/DDBJ whole genome shotgun (WGS) entry which is preliminary data.</text>
</comment>